<dbReference type="Proteomes" id="UP000799441">
    <property type="component" value="Unassembled WGS sequence"/>
</dbReference>
<evidence type="ECO:0000256" key="3">
    <source>
        <dbReference type="SAM" id="MobiDB-lite"/>
    </source>
</evidence>
<reference evidence="5" key="1">
    <citation type="journal article" date="2020" name="Stud. Mycol.">
        <title>101 Dothideomycetes genomes: a test case for predicting lifestyles and emergence of pathogens.</title>
        <authorList>
            <person name="Haridas S."/>
            <person name="Albert R."/>
            <person name="Binder M."/>
            <person name="Bloem J."/>
            <person name="Labutti K."/>
            <person name="Salamov A."/>
            <person name="Andreopoulos B."/>
            <person name="Baker S."/>
            <person name="Barry K."/>
            <person name="Bills G."/>
            <person name="Bluhm B."/>
            <person name="Cannon C."/>
            <person name="Castanera R."/>
            <person name="Culley D."/>
            <person name="Daum C."/>
            <person name="Ezra D."/>
            <person name="Gonzalez J."/>
            <person name="Henrissat B."/>
            <person name="Kuo A."/>
            <person name="Liang C."/>
            <person name="Lipzen A."/>
            <person name="Lutzoni F."/>
            <person name="Magnuson J."/>
            <person name="Mondo S."/>
            <person name="Nolan M."/>
            <person name="Ohm R."/>
            <person name="Pangilinan J."/>
            <person name="Park H.-J."/>
            <person name="Ramirez L."/>
            <person name="Alfaro M."/>
            <person name="Sun H."/>
            <person name="Tritt A."/>
            <person name="Yoshinaga Y."/>
            <person name="Zwiers L.-H."/>
            <person name="Turgeon B."/>
            <person name="Goodwin S."/>
            <person name="Spatafora J."/>
            <person name="Crous P."/>
            <person name="Grigoriev I."/>
        </authorList>
    </citation>
    <scope>NUCLEOTIDE SEQUENCE</scope>
    <source>
        <strain evidence="5">CBS 116435</strain>
    </source>
</reference>
<feature type="compositionally biased region" description="Polar residues" evidence="3">
    <location>
        <begin position="139"/>
        <end position="148"/>
    </location>
</feature>
<proteinExistence type="predicted"/>
<evidence type="ECO:0000256" key="2">
    <source>
        <dbReference type="ARBA" id="ARBA00023242"/>
    </source>
</evidence>
<protein>
    <submittedName>
        <fullName evidence="5">DUF55-domain-containing protein</fullName>
    </submittedName>
</protein>
<dbReference type="Gene3D" id="3.10.590.10">
    <property type="entry name" value="ph1033 like domains"/>
    <property type="match status" value="1"/>
</dbReference>
<dbReference type="InterPro" id="IPR017956">
    <property type="entry name" value="AT_hook_DNA-bd_motif"/>
</dbReference>
<dbReference type="SUPFAM" id="SSF88697">
    <property type="entry name" value="PUA domain-like"/>
    <property type="match status" value="1"/>
</dbReference>
<evidence type="ECO:0000259" key="4">
    <source>
        <dbReference type="Pfam" id="PF01878"/>
    </source>
</evidence>
<dbReference type="InterPro" id="IPR052181">
    <property type="entry name" value="5hmC_binding"/>
</dbReference>
<dbReference type="Pfam" id="PF02178">
    <property type="entry name" value="AT_hook"/>
    <property type="match status" value="7"/>
</dbReference>
<dbReference type="GO" id="GO:0005634">
    <property type="term" value="C:nucleus"/>
    <property type="evidence" value="ECO:0007669"/>
    <property type="project" value="UniProtKB-SubCell"/>
</dbReference>
<evidence type="ECO:0000256" key="1">
    <source>
        <dbReference type="ARBA" id="ARBA00004123"/>
    </source>
</evidence>
<dbReference type="AlphaFoldDB" id="A0A9P4Q9S7"/>
<evidence type="ECO:0000313" key="6">
    <source>
        <dbReference type="Proteomes" id="UP000799441"/>
    </source>
</evidence>
<feature type="region of interest" description="Disordered" evidence="3">
    <location>
        <begin position="1"/>
        <end position="265"/>
    </location>
</feature>
<dbReference type="InterPro" id="IPR002740">
    <property type="entry name" value="EVE_domain"/>
</dbReference>
<gene>
    <name evidence="5" type="ORF">K431DRAFT_285607</name>
</gene>
<dbReference type="GO" id="GO:0003677">
    <property type="term" value="F:DNA binding"/>
    <property type="evidence" value="ECO:0007669"/>
    <property type="project" value="InterPro"/>
</dbReference>
<feature type="compositionally biased region" description="Low complexity" evidence="3">
    <location>
        <begin position="33"/>
        <end position="53"/>
    </location>
</feature>
<feature type="domain" description="EVE" evidence="4">
    <location>
        <begin position="271"/>
        <end position="440"/>
    </location>
</feature>
<accession>A0A9P4Q9S7</accession>
<dbReference type="InterPro" id="IPR047197">
    <property type="entry name" value="THYN1-like_EVE"/>
</dbReference>
<dbReference type="InterPro" id="IPR015947">
    <property type="entry name" value="PUA-like_sf"/>
</dbReference>
<keyword evidence="2" id="KW-0539">Nucleus</keyword>
<name>A0A9P4Q9S7_9PEZI</name>
<comment type="caution">
    <text evidence="5">The sequence shown here is derived from an EMBL/GenBank/DDBJ whole genome shotgun (WGS) entry which is preliminary data.</text>
</comment>
<feature type="compositionally biased region" description="Polar residues" evidence="3">
    <location>
        <begin position="87"/>
        <end position="97"/>
    </location>
</feature>
<comment type="subcellular location">
    <subcellularLocation>
        <location evidence="1">Nucleus</location>
    </subcellularLocation>
</comment>
<dbReference type="EMBL" id="MU003797">
    <property type="protein sequence ID" value="KAF2720697.1"/>
    <property type="molecule type" value="Genomic_DNA"/>
</dbReference>
<organism evidence="5 6">
    <name type="scientific">Polychaeton citri CBS 116435</name>
    <dbReference type="NCBI Taxonomy" id="1314669"/>
    <lineage>
        <taxon>Eukaryota</taxon>
        <taxon>Fungi</taxon>
        <taxon>Dikarya</taxon>
        <taxon>Ascomycota</taxon>
        <taxon>Pezizomycotina</taxon>
        <taxon>Dothideomycetes</taxon>
        <taxon>Dothideomycetidae</taxon>
        <taxon>Capnodiales</taxon>
        <taxon>Capnodiaceae</taxon>
        <taxon>Polychaeton</taxon>
    </lineage>
</organism>
<dbReference type="PANTHER" id="PTHR14087">
    <property type="entry name" value="THYMOCYTE NUCLEAR PROTEIN 1"/>
    <property type="match status" value="1"/>
</dbReference>
<dbReference type="SMART" id="SM00384">
    <property type="entry name" value="AT_hook"/>
    <property type="match status" value="7"/>
</dbReference>
<dbReference type="CDD" id="cd21133">
    <property type="entry name" value="EVE"/>
    <property type="match status" value="1"/>
</dbReference>
<dbReference type="Pfam" id="PF01878">
    <property type="entry name" value="EVE"/>
    <property type="match status" value="1"/>
</dbReference>
<dbReference type="OrthoDB" id="41445at2759"/>
<sequence>MLPKQRAHDAKDVVSDSTAVAPLPKKRGRPPKTTSTSIADASAAKVKAEASVPARKRGRPAKSVPSSLTSNTTSFVDNMESLGDMPSSKTAKSNDTVQPRKRGRPPKLTQPMPQPVLSPPARKRGRPRKLAAPPAHASEQPNDSSTLQPHDMKDVGAIQPARKRGRPPKAQTVAHPDPHQEQPPSKRARLTESRDVLEASTGGEPAKKRGRPPKPKPETQAKASPARPRGRPRKTPRVEPTAEAGGADDQLQAEMAAPIEADNDNASASRQYWLMKAEQEDRYETTASGKQVNTKFSIDDLRNVGVEPWDGVRNVVARNNMRAMKKGDLGFFYASQGKQGRQPGITGILEIEKEAEPDWTVEDRDHYSYIPDVKSRLQNGVPRWSLVHVKFRAKLSKPVTLETLKKHAKDEGGLSEMQLFRAARLSVSKVSEREWAFILQNLISVDDAAARDDFLPS</sequence>
<keyword evidence="6" id="KW-1185">Reference proteome</keyword>
<dbReference type="PRINTS" id="PR00929">
    <property type="entry name" value="ATHOOK"/>
</dbReference>
<feature type="compositionally biased region" description="Polar residues" evidence="3">
    <location>
        <begin position="64"/>
        <end position="76"/>
    </location>
</feature>
<dbReference type="PANTHER" id="PTHR14087:SF7">
    <property type="entry name" value="THYMOCYTE NUCLEAR PROTEIN 1"/>
    <property type="match status" value="1"/>
</dbReference>
<evidence type="ECO:0000313" key="5">
    <source>
        <dbReference type="EMBL" id="KAF2720697.1"/>
    </source>
</evidence>
<feature type="compositionally biased region" description="Basic and acidic residues" evidence="3">
    <location>
        <begin position="1"/>
        <end position="14"/>
    </location>
</feature>